<proteinExistence type="predicted"/>
<gene>
    <name evidence="3" type="ORF">SK571_25715</name>
</gene>
<evidence type="ECO:0000313" key="3">
    <source>
        <dbReference type="EMBL" id="MDX8052790.1"/>
    </source>
</evidence>
<organism evidence="3 4">
    <name type="scientific">Lentzea kristufekii</name>
    <dbReference type="NCBI Taxonomy" id="3095430"/>
    <lineage>
        <taxon>Bacteria</taxon>
        <taxon>Bacillati</taxon>
        <taxon>Actinomycetota</taxon>
        <taxon>Actinomycetes</taxon>
        <taxon>Pseudonocardiales</taxon>
        <taxon>Pseudonocardiaceae</taxon>
        <taxon>Lentzea</taxon>
    </lineage>
</organism>
<dbReference type="SUPFAM" id="SSF52540">
    <property type="entry name" value="P-loop containing nucleoside triphosphate hydrolases"/>
    <property type="match status" value="1"/>
</dbReference>
<dbReference type="Gene3D" id="3.40.50.300">
    <property type="entry name" value="P-loop containing nucleotide triphosphate hydrolases"/>
    <property type="match status" value="2"/>
</dbReference>
<dbReference type="Pfam" id="PF05872">
    <property type="entry name" value="HerA_C"/>
    <property type="match status" value="1"/>
</dbReference>
<protein>
    <submittedName>
        <fullName evidence="3">Helicase HerA-like domain-containing protein</fullName>
    </submittedName>
</protein>
<feature type="domain" description="Helicase HerA-like C-terminal" evidence="2">
    <location>
        <begin position="30"/>
        <end position="504"/>
    </location>
</feature>
<name>A0ABU4TWZ1_9PSEU</name>
<keyword evidence="4" id="KW-1185">Reference proteome</keyword>
<feature type="region of interest" description="Disordered" evidence="1">
    <location>
        <begin position="445"/>
        <end position="470"/>
    </location>
</feature>
<feature type="compositionally biased region" description="Basic and acidic residues" evidence="1">
    <location>
        <begin position="449"/>
        <end position="468"/>
    </location>
</feature>
<accession>A0ABU4TWZ1</accession>
<evidence type="ECO:0000256" key="1">
    <source>
        <dbReference type="SAM" id="MobiDB-lite"/>
    </source>
</evidence>
<evidence type="ECO:0000259" key="2">
    <source>
        <dbReference type="Pfam" id="PF05872"/>
    </source>
</evidence>
<dbReference type="RefSeq" id="WP_319986647.1">
    <property type="nucleotide sequence ID" value="NZ_JAXAVV010000013.1"/>
</dbReference>
<evidence type="ECO:0000313" key="4">
    <source>
        <dbReference type="Proteomes" id="UP001271792"/>
    </source>
</evidence>
<sequence>MTAQAEIAAGYASESAAIELGAVLVDGMVEPSAHVRIPLAMVNRHGLVAGATGTGKTKTLQLLAEQLSNNGVPVLMADVKGDLSGLSQQGADSDRTKARAADTGDDWQPASYPVQFLSIGTGGLGVPLRATITSFGPILLSKVLGLNDTQESTLGLIFHWADSRGLPLLDTKDLRSVIQHLTGDEGKEDLKGIGGVSSSTAGVILRALVNLEAQGGDRFFGEPELDPADLMRQRDGKGVVSLLELAELQGNPALFSTFLMWLLAELFETLPEEGDVEKPKLVFFFDEAHLLFSNASKAFLDQITQTVKLIRSKGIGVFFCTQLPTDIPNDVLSQLGARVQHALRAFTPDDQKALARTVKTYPTTPHYDLEKALTSLGIGEAIITVLSEKGAPTPVAWTRLRAPRSLMDTIGNDAIKQASQASDLHGKYSETVDRESAYEQLMRKVAPPQEERAPDAPAQRQEKEEPGLVEKVLGNSAVKSFLRSAGSALAREITRGIFGTSRKRR</sequence>
<comment type="caution">
    <text evidence="3">The sequence shown here is derived from an EMBL/GenBank/DDBJ whole genome shotgun (WGS) entry which is preliminary data.</text>
</comment>
<dbReference type="PANTHER" id="PTHR30121">
    <property type="entry name" value="UNCHARACTERIZED PROTEIN YJGR-RELATED"/>
    <property type="match status" value="1"/>
</dbReference>
<dbReference type="InterPro" id="IPR051162">
    <property type="entry name" value="T4SS_component"/>
</dbReference>
<reference evidence="3 4" key="1">
    <citation type="submission" date="2023-11" db="EMBL/GenBank/DDBJ databases">
        <title>Lentzea sokolovensis, sp. nov., Lentzea kristufkii, sp. nov., and Lentzea miocenensis, sp. nov., rare actinobacteria from Sokolov Coal Basin, Miocene lacustrine sediment, Czech Republic.</title>
        <authorList>
            <person name="Lara A."/>
            <person name="Kotroba L."/>
            <person name="Nouioui I."/>
            <person name="Neumann-Schaal M."/>
            <person name="Mast Y."/>
            <person name="Chronakova A."/>
        </authorList>
    </citation>
    <scope>NUCLEOTIDE SEQUENCE [LARGE SCALE GENOMIC DNA]</scope>
    <source>
        <strain evidence="3 4">BCCO 10_0798</strain>
    </source>
</reference>
<dbReference type="Proteomes" id="UP001271792">
    <property type="component" value="Unassembled WGS sequence"/>
</dbReference>
<dbReference type="InterPro" id="IPR033186">
    <property type="entry name" value="HerA_C"/>
</dbReference>
<dbReference type="PANTHER" id="PTHR30121:SF6">
    <property type="entry name" value="SLR6007 PROTEIN"/>
    <property type="match status" value="1"/>
</dbReference>
<dbReference type="EMBL" id="JAXAVV010000013">
    <property type="protein sequence ID" value="MDX8052790.1"/>
    <property type="molecule type" value="Genomic_DNA"/>
</dbReference>
<dbReference type="InterPro" id="IPR027417">
    <property type="entry name" value="P-loop_NTPase"/>
</dbReference>